<reference evidence="8" key="2">
    <citation type="submission" date="2025-08" db="UniProtKB">
        <authorList>
            <consortium name="RefSeq"/>
        </authorList>
    </citation>
    <scope>IDENTIFICATION</scope>
    <source>
        <tissue evidence="8">Leaf</tissue>
    </source>
</reference>
<comment type="similarity">
    <text evidence="2">Belongs to the rad21 family.</text>
</comment>
<dbReference type="GO" id="GO:1990414">
    <property type="term" value="P:replication-born double-strand break repair via sister chromatid exchange"/>
    <property type="evidence" value="ECO:0000318"/>
    <property type="project" value="GO_Central"/>
</dbReference>
<dbReference type="RefSeq" id="XP_021852838.2">
    <property type="nucleotide sequence ID" value="XM_021997146.2"/>
</dbReference>
<proteinExistence type="inferred from homology"/>
<comment type="subcellular location">
    <subcellularLocation>
        <location evidence="1">Nucleus</location>
    </subcellularLocation>
</comment>
<evidence type="ECO:0000313" key="8">
    <source>
        <dbReference type="RefSeq" id="XP_021852838.2"/>
    </source>
</evidence>
<name>A0A9R0INV1_SPIOL</name>
<dbReference type="Gene3D" id="1.10.10.580">
    <property type="entry name" value="Structural maintenance of chromosome 1. Chain E"/>
    <property type="match status" value="1"/>
</dbReference>
<dbReference type="GO" id="GO:0005634">
    <property type="term" value="C:nucleus"/>
    <property type="evidence" value="ECO:0007669"/>
    <property type="project" value="UniProtKB-SubCell"/>
</dbReference>
<dbReference type="SUPFAM" id="SSF46785">
    <property type="entry name" value="Winged helix' DNA-binding domain"/>
    <property type="match status" value="1"/>
</dbReference>
<reference evidence="7" key="1">
    <citation type="journal article" date="2021" name="Nat. Commun.">
        <title>Genomic analyses provide insights into spinach domestication and the genetic basis of agronomic traits.</title>
        <authorList>
            <person name="Cai X."/>
            <person name="Sun X."/>
            <person name="Xu C."/>
            <person name="Sun H."/>
            <person name="Wang X."/>
            <person name="Ge C."/>
            <person name="Zhang Z."/>
            <person name="Wang Q."/>
            <person name="Fei Z."/>
            <person name="Jiao C."/>
            <person name="Wang Q."/>
        </authorList>
    </citation>
    <scope>NUCLEOTIDE SEQUENCE [LARGE SCALE GENOMIC DNA]</scope>
    <source>
        <strain evidence="7">cv. Varoflay</strain>
    </source>
</reference>
<keyword evidence="3" id="KW-0539">Nucleus</keyword>
<evidence type="ECO:0000256" key="1">
    <source>
        <dbReference type="ARBA" id="ARBA00004123"/>
    </source>
</evidence>
<dbReference type="GO" id="GO:0008278">
    <property type="term" value="C:cohesin complex"/>
    <property type="evidence" value="ECO:0000318"/>
    <property type="project" value="GO_Central"/>
</dbReference>
<feature type="region of interest" description="Disordered" evidence="4">
    <location>
        <begin position="1"/>
        <end position="35"/>
    </location>
</feature>
<dbReference type="PANTHER" id="PTHR12585">
    <property type="entry name" value="SCC1 / RAD21 FAMILY MEMBER"/>
    <property type="match status" value="1"/>
</dbReference>
<sequence length="675" mass="75600">MSAKNPVFQSLERKRKSTFPGKSTEEEEEDEGGQRKSTMFYSQCLLSSKGPLGAIWVAGYFFKRLKKRQITDTDISSSVDKILLEGVPSVTYRILAYLLLGVVRIYSKKVEYLFQDCHETFLDVNRFSVGKKVVPFRDIVRSSPSITLPERYELDSFQLEVADGASKCNIARNEDISIKVDTGKNVLPQYSLDKLCFEEGSTLWEDMCDAEASHGVTMQQETCSSNQTPDKLAAERETSTCTHTPPDNVLSPHQMEIDGASSPDHIKTFKTSKEKLRELRLTDEEGMDFDRIELDVELLNLINDYQVQTTDNMDEDGLEKISLENQDYVILEEKEVPPSKEKTHDSEVANVGDTATPEFMVVPTPVKKEKIQRPCKRKCMFDETTMFGAEIMKQVIKEASGLVCKRRKVPHTVIDLWRFHRISALPKSFLEPLIPCVASELEFIRCRVNTERTEPSTSQAVEPIETTQAPVKQLDVVIPSAPIDSRSIIAPGTPSAPIDGRSIIAPGTPSAPIDSRSTIAPGTPVRCPTSGRVFGNFRGADSDGEVAQWYENMRKGSAVHDEAEDSCGPCLIAEMDENEGDSQELHKNKNGGLSARTRTVAKYLHRVIQRKKQQGVETITLLPIVERKTRRENAMLFFEILALSTGGYINVVQEKAFGDVVLQETPQLKETLKKC</sequence>
<protein>
    <submittedName>
        <fullName evidence="8">Sister chromatid cohesion 1 protein 2</fullName>
    </submittedName>
</protein>
<dbReference type="GO" id="GO:0003682">
    <property type="term" value="F:chromatin binding"/>
    <property type="evidence" value="ECO:0000318"/>
    <property type="project" value="GO_Central"/>
</dbReference>
<evidence type="ECO:0000256" key="3">
    <source>
        <dbReference type="ARBA" id="ARBA00023242"/>
    </source>
</evidence>
<keyword evidence="7" id="KW-1185">Reference proteome</keyword>
<evidence type="ECO:0000259" key="5">
    <source>
        <dbReference type="Pfam" id="PF04824"/>
    </source>
</evidence>
<dbReference type="Pfam" id="PF04824">
    <property type="entry name" value="Rad21_Rec8"/>
    <property type="match status" value="1"/>
</dbReference>
<dbReference type="InterPro" id="IPR036390">
    <property type="entry name" value="WH_DNA-bd_sf"/>
</dbReference>
<evidence type="ECO:0000259" key="6">
    <source>
        <dbReference type="Pfam" id="PF04825"/>
    </source>
</evidence>
<evidence type="ECO:0000256" key="4">
    <source>
        <dbReference type="SAM" id="MobiDB-lite"/>
    </source>
</evidence>
<organism evidence="7 8">
    <name type="scientific">Spinacia oleracea</name>
    <name type="common">Spinach</name>
    <dbReference type="NCBI Taxonomy" id="3562"/>
    <lineage>
        <taxon>Eukaryota</taxon>
        <taxon>Viridiplantae</taxon>
        <taxon>Streptophyta</taxon>
        <taxon>Embryophyta</taxon>
        <taxon>Tracheophyta</taxon>
        <taxon>Spermatophyta</taxon>
        <taxon>Magnoliopsida</taxon>
        <taxon>eudicotyledons</taxon>
        <taxon>Gunneridae</taxon>
        <taxon>Pentapetalae</taxon>
        <taxon>Caryophyllales</taxon>
        <taxon>Chenopodiaceae</taxon>
        <taxon>Chenopodioideae</taxon>
        <taxon>Anserineae</taxon>
        <taxon>Spinacia</taxon>
    </lineage>
</organism>
<dbReference type="InterPro" id="IPR006909">
    <property type="entry name" value="Rad21/Rec8_C_eu"/>
</dbReference>
<dbReference type="GeneID" id="110792332"/>
<dbReference type="GO" id="GO:0007062">
    <property type="term" value="P:sister chromatid cohesion"/>
    <property type="evidence" value="ECO:0000318"/>
    <property type="project" value="GO_Central"/>
</dbReference>
<dbReference type="CDD" id="cd21793">
    <property type="entry name" value="Rad21_Rec8_M_AtSYN1-like"/>
    <property type="match status" value="1"/>
</dbReference>
<accession>A0A9R0INV1</accession>
<dbReference type="KEGG" id="soe:110792332"/>
<dbReference type="AlphaFoldDB" id="A0A9R0INV1"/>
<dbReference type="PANTHER" id="PTHR12585:SF73">
    <property type="entry name" value="SISTER CHROMATID COHESION 1 PROTEIN 2"/>
    <property type="match status" value="1"/>
</dbReference>
<dbReference type="Proteomes" id="UP000813463">
    <property type="component" value="Chromosome 6"/>
</dbReference>
<evidence type="ECO:0000256" key="2">
    <source>
        <dbReference type="ARBA" id="ARBA00009870"/>
    </source>
</evidence>
<feature type="domain" description="Rad21/Rec8-like protein N-terminal" evidence="6">
    <location>
        <begin position="39"/>
        <end position="126"/>
    </location>
</feature>
<evidence type="ECO:0000313" key="7">
    <source>
        <dbReference type="Proteomes" id="UP000813463"/>
    </source>
</evidence>
<dbReference type="Pfam" id="PF04825">
    <property type="entry name" value="Rad21_Rec8_N"/>
    <property type="match status" value="1"/>
</dbReference>
<dbReference type="InterPro" id="IPR023093">
    <property type="entry name" value="ScpA-like_C"/>
</dbReference>
<feature type="domain" description="Rad21/Rec8-like protein C-terminal eukaryotic" evidence="5">
    <location>
        <begin position="617"/>
        <end position="667"/>
    </location>
</feature>
<dbReference type="InterPro" id="IPR006910">
    <property type="entry name" value="Rad21_Rec8_N"/>
</dbReference>
<gene>
    <name evidence="8" type="primary">LOC110792332</name>
</gene>
<dbReference type="InterPro" id="IPR039781">
    <property type="entry name" value="Rad21/Rec8-like"/>
</dbReference>